<proteinExistence type="predicted"/>
<sequence>MRIIDGHDWSPEGSVTTWLPSDTMTAAHTDATDDPTPASFLQTDHVRGVLTGRAHGRRHHAYTCSVATLPGIPDQERMTRAVNDFVSAHEGLRSTLSVDDDAPDGSIRRRTLPTDAVDLVPTQVTGTATETITDLLATTAVFDHVPALAVVTVAREDGRSFDLLLALDHASGDGISQMTGLLELMARYSGDTGDAAQALTVDTHPSFLDYVRGEYARAATVNDDSPGVRAWRGLFEITGGRVPGFPLPTGIVDGEPQPVVGIDGTLADRDLTDRLRALSREHGVSFSTVVYAALGVAHVRLTGADHYATVVVSATRGRPYAVSQGWFCNFTPLYFPVTGTTVEEVLPDVVTAQARMKAALDEPVHASLGHLILSGQVDPSVMGSPQMVTYLDLGWFAEPEGADIRLFTGFGRTSNANLWIYRNADGLGIGSQAPDNPTARESVATYITAVHDILDSAVTA</sequence>
<dbReference type="STRING" id="1404245.CGLY_00765"/>
<evidence type="ECO:0000259" key="1">
    <source>
        <dbReference type="Pfam" id="PF00668"/>
    </source>
</evidence>
<dbReference type="Proteomes" id="UP000023703">
    <property type="component" value="Chromosome"/>
</dbReference>
<dbReference type="SUPFAM" id="SSF52777">
    <property type="entry name" value="CoA-dependent acyltransferases"/>
    <property type="match status" value="2"/>
</dbReference>
<dbReference type="eggNOG" id="COG1020">
    <property type="taxonomic scope" value="Bacteria"/>
</dbReference>
<dbReference type="AlphaFoldDB" id="X5E7D4"/>
<dbReference type="GO" id="GO:0003824">
    <property type="term" value="F:catalytic activity"/>
    <property type="evidence" value="ECO:0007669"/>
    <property type="project" value="InterPro"/>
</dbReference>
<dbReference type="Gene3D" id="3.30.559.30">
    <property type="entry name" value="Nonribosomal peptide synthetase, condensation domain"/>
    <property type="match status" value="1"/>
</dbReference>
<reference evidence="2 3" key="1">
    <citation type="journal article" date="2015" name="Int. J. Syst. Evol. Microbiol.">
        <title>Revisiting Corynebacterium glyciniphilum (ex Kubota et al., 1972) sp. nov., nom. rev., isolated from putrefied banana.</title>
        <authorList>
            <person name="Al-Dilaimi A."/>
            <person name="Bednarz H."/>
            <person name="Lomker A."/>
            <person name="Niehaus K."/>
            <person name="Kalinowski J."/>
            <person name="Ruckert C."/>
        </authorList>
    </citation>
    <scope>NUCLEOTIDE SEQUENCE [LARGE SCALE GENOMIC DNA]</scope>
    <source>
        <strain evidence="2">AJ 3170</strain>
    </source>
</reference>
<dbReference type="Pfam" id="PF00668">
    <property type="entry name" value="Condensation"/>
    <property type="match status" value="1"/>
</dbReference>
<accession>X5E7D4</accession>
<dbReference type="Gene3D" id="3.30.559.10">
    <property type="entry name" value="Chloramphenicol acetyltransferase-like domain"/>
    <property type="match status" value="1"/>
</dbReference>
<name>X5E7D4_9CORY</name>
<keyword evidence="3" id="KW-1185">Reference proteome</keyword>
<dbReference type="KEGG" id="cgy:CGLY_00765"/>
<dbReference type="InterPro" id="IPR023213">
    <property type="entry name" value="CAT-like_dom_sf"/>
</dbReference>
<evidence type="ECO:0000313" key="2">
    <source>
        <dbReference type="EMBL" id="AHW62601.1"/>
    </source>
</evidence>
<dbReference type="OrthoDB" id="9123229at2"/>
<dbReference type="HOGENOM" id="CLU_034647_1_0_11"/>
<dbReference type="GO" id="GO:0008610">
    <property type="term" value="P:lipid biosynthetic process"/>
    <property type="evidence" value="ECO:0007669"/>
    <property type="project" value="UniProtKB-ARBA"/>
</dbReference>
<feature type="domain" description="Condensation" evidence="1">
    <location>
        <begin position="58"/>
        <end position="356"/>
    </location>
</feature>
<dbReference type="EMBL" id="CP006842">
    <property type="protein sequence ID" value="AHW62601.1"/>
    <property type="molecule type" value="Genomic_DNA"/>
</dbReference>
<organism evidence="2 3">
    <name type="scientific">Corynebacterium glyciniphilum AJ 3170</name>
    <dbReference type="NCBI Taxonomy" id="1404245"/>
    <lineage>
        <taxon>Bacteria</taxon>
        <taxon>Bacillati</taxon>
        <taxon>Actinomycetota</taxon>
        <taxon>Actinomycetes</taxon>
        <taxon>Mycobacteriales</taxon>
        <taxon>Corynebacteriaceae</taxon>
        <taxon>Corynebacterium</taxon>
    </lineage>
</organism>
<dbReference type="RefSeq" id="WP_038545207.1">
    <property type="nucleotide sequence ID" value="NZ_CP006842.1"/>
</dbReference>
<evidence type="ECO:0000313" key="3">
    <source>
        <dbReference type="Proteomes" id="UP000023703"/>
    </source>
</evidence>
<dbReference type="InterPro" id="IPR001242">
    <property type="entry name" value="Condensation_dom"/>
</dbReference>
<gene>
    <name evidence="2" type="ORF">CGLY_00765</name>
</gene>
<protein>
    <recommendedName>
        <fullName evidence="1">Condensation domain-containing protein</fullName>
    </recommendedName>
</protein>